<name>X1PZM8_9ZZZZ</name>
<feature type="transmembrane region" description="Helical" evidence="1">
    <location>
        <begin position="209"/>
        <end position="229"/>
    </location>
</feature>
<keyword evidence="1" id="KW-1133">Transmembrane helix</keyword>
<dbReference type="EMBL" id="BARV01026039">
    <property type="protein sequence ID" value="GAI36409.1"/>
    <property type="molecule type" value="Genomic_DNA"/>
</dbReference>
<evidence type="ECO:0000313" key="2">
    <source>
        <dbReference type="EMBL" id="GAI36409.1"/>
    </source>
</evidence>
<protein>
    <submittedName>
        <fullName evidence="2">Uncharacterized protein</fullName>
    </submittedName>
</protein>
<accession>X1PZM8</accession>
<organism evidence="2">
    <name type="scientific">marine sediment metagenome</name>
    <dbReference type="NCBI Taxonomy" id="412755"/>
    <lineage>
        <taxon>unclassified sequences</taxon>
        <taxon>metagenomes</taxon>
        <taxon>ecological metagenomes</taxon>
    </lineage>
</organism>
<dbReference type="Pfam" id="PF08309">
    <property type="entry name" value="LVIVD"/>
    <property type="match status" value="2"/>
</dbReference>
<gene>
    <name evidence="2" type="ORF">S06H3_42153</name>
</gene>
<sequence>FSDINNPVELDRLDLGAPVHTLTYKDNYTYVCTSDNQLMIVNATDILDLNLVSSTDLGDISATSFLVDGDILYASGYDSTKTVNPERLHRGNVLSIDISNKSDPTPFPEIFIDGISAVGLSLLDNKLFTGACAEGIKVIDTTTPSSLELLGYYDDYQDTYCDGGADYALYPKLYEDGTYGNLLIFVSMGCGLTIINADGFEFEFSIPGFEVYTLTFSIIIGLSFIFVRLRRRLKSS</sequence>
<evidence type="ECO:0000256" key="1">
    <source>
        <dbReference type="SAM" id="Phobius"/>
    </source>
</evidence>
<keyword evidence="1" id="KW-0812">Transmembrane</keyword>
<dbReference type="InterPro" id="IPR011047">
    <property type="entry name" value="Quinoprotein_ADH-like_sf"/>
</dbReference>
<dbReference type="AlphaFoldDB" id="X1PZM8"/>
<comment type="caution">
    <text evidence="2">The sequence shown here is derived from an EMBL/GenBank/DDBJ whole genome shotgun (WGS) entry which is preliminary data.</text>
</comment>
<dbReference type="InterPro" id="IPR013211">
    <property type="entry name" value="LVIVD"/>
</dbReference>
<feature type="transmembrane region" description="Helical" evidence="1">
    <location>
        <begin position="179"/>
        <end position="197"/>
    </location>
</feature>
<feature type="non-terminal residue" evidence="2">
    <location>
        <position position="1"/>
    </location>
</feature>
<dbReference type="SUPFAM" id="SSF50998">
    <property type="entry name" value="Quinoprotein alcohol dehydrogenase-like"/>
    <property type="match status" value="1"/>
</dbReference>
<keyword evidence="1" id="KW-0472">Membrane</keyword>
<proteinExistence type="predicted"/>
<reference evidence="2" key="1">
    <citation type="journal article" date="2014" name="Front. Microbiol.">
        <title>High frequency of phylogenetically diverse reductive dehalogenase-homologous genes in deep subseafloor sedimentary metagenomes.</title>
        <authorList>
            <person name="Kawai M."/>
            <person name="Futagami T."/>
            <person name="Toyoda A."/>
            <person name="Takaki Y."/>
            <person name="Nishi S."/>
            <person name="Hori S."/>
            <person name="Arai W."/>
            <person name="Tsubouchi T."/>
            <person name="Morono Y."/>
            <person name="Uchiyama I."/>
            <person name="Ito T."/>
            <person name="Fujiyama A."/>
            <person name="Inagaki F."/>
            <person name="Takami H."/>
        </authorList>
    </citation>
    <scope>NUCLEOTIDE SEQUENCE</scope>
    <source>
        <strain evidence="2">Expedition CK06-06</strain>
    </source>
</reference>